<sequence>MARILWHEIADVMADVAARGEAG</sequence>
<proteinExistence type="predicted"/>
<reference evidence="1 2" key="1">
    <citation type="submission" date="2006-06" db="EMBL/GenBank/DDBJ databases">
        <authorList>
            <person name="Moran M.A."/>
            <person name="Ferriera S."/>
            <person name="Johnson J."/>
            <person name="Kravitz S."/>
            <person name="Beeson K."/>
            <person name="Sutton G."/>
            <person name="Rogers Y.-H."/>
            <person name="Friedman R."/>
            <person name="Frazier M."/>
            <person name="Venter J.C."/>
        </authorList>
    </citation>
    <scope>NUCLEOTIDE SEQUENCE [LARGE SCALE GENOMIC DNA]</scope>
    <source>
        <strain evidence="1 2">E-37</strain>
    </source>
</reference>
<keyword evidence="2" id="KW-1185">Reference proteome</keyword>
<dbReference type="AlphaFoldDB" id="A3K3B7"/>
<name>A3K3B7_SAGS3</name>
<evidence type="ECO:0000313" key="1">
    <source>
        <dbReference type="EMBL" id="EBA08031.1"/>
    </source>
</evidence>
<evidence type="ECO:0000313" key="2">
    <source>
        <dbReference type="Proteomes" id="UP000005713"/>
    </source>
</evidence>
<gene>
    <name evidence="1" type="ORF">SSE37_10824</name>
</gene>
<dbReference type="Proteomes" id="UP000005713">
    <property type="component" value="Unassembled WGS sequence"/>
</dbReference>
<dbReference type="EMBL" id="AAYA01000006">
    <property type="protein sequence ID" value="EBA08031.1"/>
    <property type="molecule type" value="Genomic_DNA"/>
</dbReference>
<protein>
    <submittedName>
        <fullName evidence="1">Uncharacterized protein</fullName>
    </submittedName>
</protein>
<organism evidence="1 2">
    <name type="scientific">Sagittula stellata (strain ATCC 700073 / DSM 11524 / E-37)</name>
    <dbReference type="NCBI Taxonomy" id="388399"/>
    <lineage>
        <taxon>Bacteria</taxon>
        <taxon>Pseudomonadati</taxon>
        <taxon>Pseudomonadota</taxon>
        <taxon>Alphaproteobacteria</taxon>
        <taxon>Rhodobacterales</taxon>
        <taxon>Roseobacteraceae</taxon>
        <taxon>Sagittula</taxon>
    </lineage>
</organism>
<comment type="caution">
    <text evidence="1">The sequence shown here is derived from an EMBL/GenBank/DDBJ whole genome shotgun (WGS) entry which is preliminary data.</text>
</comment>
<accession>A3K3B7</accession>